<organism evidence="2">
    <name type="scientific">Planktothricoides raciborskii GIHE-MW2</name>
    <dbReference type="NCBI Taxonomy" id="2792601"/>
    <lineage>
        <taxon>Bacteria</taxon>
        <taxon>Bacillati</taxon>
        <taxon>Cyanobacteriota</taxon>
        <taxon>Cyanophyceae</taxon>
        <taxon>Oscillatoriophycideae</taxon>
        <taxon>Oscillatoriales</taxon>
        <taxon>Oscillatoriaceae</taxon>
        <taxon>Planktothricoides</taxon>
    </lineage>
</organism>
<dbReference type="Gene3D" id="3.10.180.10">
    <property type="entry name" value="2,3-Dihydroxybiphenyl 1,2-Dioxygenase, domain 1"/>
    <property type="match status" value="1"/>
</dbReference>
<gene>
    <name evidence="2" type="ORF">ABWT76_006077</name>
</gene>
<dbReference type="RefSeq" id="WP_054467084.1">
    <property type="nucleotide sequence ID" value="NZ_CP159837.1"/>
</dbReference>
<name>A0AAU8JDI1_9CYAN</name>
<dbReference type="PANTHER" id="PTHR39434">
    <property type="match status" value="1"/>
</dbReference>
<dbReference type="AlphaFoldDB" id="A0AAU8JDI1"/>
<sequence>MNQVIFHFAFPVADLAKTAEFYVDGLGCAVGRQTPNSMILNLYGHQLVAHVTKEPLTPQKGIYPRHFGLVFSQEQDWEALLNRAKQQQLTFYQQPKHRFPGEPLEHRTFFLQDPFYNLLEFKYYFHDAAIFGMQELTQVGEASDMASAT</sequence>
<dbReference type="Pfam" id="PF00903">
    <property type="entry name" value="Glyoxalase"/>
    <property type="match status" value="1"/>
</dbReference>
<evidence type="ECO:0000259" key="1">
    <source>
        <dbReference type="PROSITE" id="PS51819"/>
    </source>
</evidence>
<dbReference type="EMBL" id="CP159837">
    <property type="protein sequence ID" value="XCM37254.1"/>
    <property type="molecule type" value="Genomic_DNA"/>
</dbReference>
<dbReference type="SUPFAM" id="SSF54593">
    <property type="entry name" value="Glyoxalase/Bleomycin resistance protein/Dihydroxybiphenyl dioxygenase"/>
    <property type="match status" value="1"/>
</dbReference>
<dbReference type="PANTHER" id="PTHR39434:SF1">
    <property type="entry name" value="VOC DOMAIN-CONTAINING PROTEIN"/>
    <property type="match status" value="1"/>
</dbReference>
<dbReference type="InterPro" id="IPR029068">
    <property type="entry name" value="Glyas_Bleomycin-R_OHBP_Dase"/>
</dbReference>
<dbReference type="PROSITE" id="PS51819">
    <property type="entry name" value="VOC"/>
    <property type="match status" value="1"/>
</dbReference>
<feature type="domain" description="VOC" evidence="1">
    <location>
        <begin position="4"/>
        <end position="124"/>
    </location>
</feature>
<dbReference type="InterPro" id="IPR004360">
    <property type="entry name" value="Glyas_Fos-R_dOase_dom"/>
</dbReference>
<accession>A0AAU8JDI1</accession>
<protein>
    <submittedName>
        <fullName evidence="2">VOC family protein</fullName>
    </submittedName>
</protein>
<evidence type="ECO:0000313" key="2">
    <source>
        <dbReference type="EMBL" id="XCM37254.1"/>
    </source>
</evidence>
<reference evidence="2" key="1">
    <citation type="submission" date="2024-07" db="EMBL/GenBank/DDBJ databases">
        <authorList>
            <person name="Kim Y.J."/>
            <person name="Jeong J.Y."/>
        </authorList>
    </citation>
    <scope>NUCLEOTIDE SEQUENCE</scope>
    <source>
        <strain evidence="2">GIHE-MW2</strain>
    </source>
</reference>
<proteinExistence type="predicted"/>
<dbReference type="InterPro" id="IPR037523">
    <property type="entry name" value="VOC_core"/>
</dbReference>